<organism evidence="1">
    <name type="scientific">Siphoviridae sp. ctmpG14</name>
    <dbReference type="NCBI Taxonomy" id="2825654"/>
    <lineage>
        <taxon>Viruses</taxon>
        <taxon>Duplodnaviria</taxon>
        <taxon>Heunggongvirae</taxon>
        <taxon>Uroviricota</taxon>
        <taxon>Caudoviricetes</taxon>
    </lineage>
</organism>
<evidence type="ECO:0000313" key="1">
    <source>
        <dbReference type="EMBL" id="DAE04187.1"/>
    </source>
</evidence>
<sequence length="137" mass="16243">MWQIKNPEIEKKILVFFTQEEIDLACKGQIDDEFSYVIFRKNDCLGFNEVSFEVKKEELEEVEKYDPRTWNDFSKVKPPKRGCYLISNCTIRDYPSEGFVAYWNGEKWIYPTPTTTTFFRAMPTDDDFGGFWDTKGL</sequence>
<accession>A0A8S5PCL9</accession>
<reference evidence="1" key="1">
    <citation type="journal article" date="2021" name="Proc. Natl. Acad. Sci. U.S.A.">
        <title>A Catalog of Tens of Thousands of Viruses from Human Metagenomes Reveals Hidden Associations with Chronic Diseases.</title>
        <authorList>
            <person name="Tisza M.J."/>
            <person name="Buck C.B."/>
        </authorList>
    </citation>
    <scope>NUCLEOTIDE SEQUENCE</scope>
    <source>
        <strain evidence="1">CtmpG14</strain>
    </source>
</reference>
<name>A0A8S5PCL9_9CAUD</name>
<dbReference type="EMBL" id="BK015384">
    <property type="protein sequence ID" value="DAE04187.1"/>
    <property type="molecule type" value="Genomic_DNA"/>
</dbReference>
<protein>
    <submittedName>
        <fullName evidence="1">Uncharacterized protein</fullName>
    </submittedName>
</protein>
<proteinExistence type="predicted"/>